<accession>C5LPU9</accession>
<proteinExistence type="predicted"/>
<dbReference type="EMBL" id="GG684277">
    <property type="protein sequence ID" value="EER01267.1"/>
    <property type="molecule type" value="Genomic_DNA"/>
</dbReference>
<dbReference type="InParanoid" id="C5LPU9"/>
<evidence type="ECO:0000313" key="2">
    <source>
        <dbReference type="Proteomes" id="UP000007800"/>
    </source>
</evidence>
<sequence length="380" mass="41415">MVMDGCLNIYCYQRHTLGAAPAEEIQSFALRLLTCKFKSSEDQLAAARASANVAVCCPTDTDKGHDEIFKRIIEMNEEPEDESIGLVDAAHACLLLGDGLEGLAARYLRDSLRSTDKAVRARAFSAATRTNRRVSCLVPALVEYASLREAAAPVLFETIAKHLSVDTLSGIDALLVAQAEQAAALRHATIPEICAQRGAVLPVSVRVIDIEGAPAALKRLAARLVSECLQDGRYQPLRMHAIDELAKCPNPPDILLDQALKPCEELRNPKDRTLGKVAILAGMVLRNSAKVTCSTRRRCFSFLLRIIEKAWLVSGYVSNVAMGQLREAPRGQVDWLRVAQVTEVALKMIPGDRDAAVAKKEMALQNFLTIIVSAELEVCS</sequence>
<evidence type="ECO:0000313" key="1">
    <source>
        <dbReference type="EMBL" id="EER01267.1"/>
    </source>
</evidence>
<gene>
    <name evidence="1" type="ORF">Pmar_PMAR020174</name>
</gene>
<dbReference type="AlphaFoldDB" id="C5LPU9"/>
<organism evidence="2">
    <name type="scientific">Perkinsus marinus (strain ATCC 50983 / TXsc)</name>
    <dbReference type="NCBI Taxonomy" id="423536"/>
    <lineage>
        <taxon>Eukaryota</taxon>
        <taxon>Sar</taxon>
        <taxon>Alveolata</taxon>
        <taxon>Perkinsozoa</taxon>
        <taxon>Perkinsea</taxon>
        <taxon>Perkinsida</taxon>
        <taxon>Perkinsidae</taxon>
        <taxon>Perkinsus</taxon>
    </lineage>
</organism>
<dbReference type="RefSeq" id="XP_002768549.1">
    <property type="nucleotide sequence ID" value="XM_002768503.1"/>
</dbReference>
<protein>
    <submittedName>
        <fullName evidence="1">Uncharacterized protein</fullName>
    </submittedName>
</protein>
<reference evidence="1 2" key="1">
    <citation type="submission" date="2008-07" db="EMBL/GenBank/DDBJ databases">
        <authorList>
            <person name="El-Sayed N."/>
            <person name="Caler E."/>
            <person name="Inman J."/>
            <person name="Amedeo P."/>
            <person name="Hass B."/>
            <person name="Wortman J."/>
        </authorList>
    </citation>
    <scope>NUCLEOTIDE SEQUENCE [LARGE SCALE GENOMIC DNA]</scope>
    <source>
        <strain evidence="2">ATCC 50983 / TXsc</strain>
    </source>
</reference>
<keyword evidence="2" id="KW-1185">Reference proteome</keyword>
<dbReference type="Proteomes" id="UP000007800">
    <property type="component" value="Unassembled WGS sequence"/>
</dbReference>
<name>C5LPU9_PERM5</name>
<dbReference type="GeneID" id="9058639"/>
<dbReference type="OMA" id="GHDEIFK"/>